<dbReference type="InterPro" id="IPR000873">
    <property type="entry name" value="AMP-dep_synth/lig_dom"/>
</dbReference>
<evidence type="ECO:0000313" key="4">
    <source>
        <dbReference type="Proteomes" id="UP000477911"/>
    </source>
</evidence>
<feature type="domain" description="AMP-binding enzyme C-terminal" evidence="2">
    <location>
        <begin position="416"/>
        <end position="488"/>
    </location>
</feature>
<dbReference type="InterPro" id="IPR050237">
    <property type="entry name" value="ATP-dep_AMP-bd_enzyme"/>
</dbReference>
<dbReference type="PANTHER" id="PTHR43767:SF10">
    <property type="entry name" value="SURFACTIN SYNTHASE SUBUNIT 1"/>
    <property type="match status" value="1"/>
</dbReference>
<proteinExistence type="predicted"/>
<comment type="caution">
    <text evidence="3">The sequence shown here is derived from an EMBL/GenBank/DDBJ whole genome shotgun (WGS) entry which is preliminary data.</text>
</comment>
<dbReference type="Gene3D" id="3.40.50.12780">
    <property type="entry name" value="N-terminal domain of ligase-like"/>
    <property type="match status" value="1"/>
</dbReference>
<dbReference type="InterPro" id="IPR045851">
    <property type="entry name" value="AMP-bd_C_sf"/>
</dbReference>
<accession>A0A6L7G9T1</accession>
<dbReference type="PROSITE" id="PS00455">
    <property type="entry name" value="AMP_BINDING"/>
    <property type="match status" value="1"/>
</dbReference>
<dbReference type="SUPFAM" id="SSF56801">
    <property type="entry name" value="Acetyl-CoA synthetase-like"/>
    <property type="match status" value="1"/>
</dbReference>
<reference evidence="3 4" key="1">
    <citation type="submission" date="2019-12" db="EMBL/GenBank/DDBJ databases">
        <authorList>
            <person name="Li M."/>
        </authorList>
    </citation>
    <scope>NUCLEOTIDE SEQUENCE [LARGE SCALE GENOMIC DNA]</scope>
    <source>
        <strain evidence="3 4">GBMRC 2024</strain>
    </source>
</reference>
<dbReference type="EMBL" id="WUMU01000026">
    <property type="protein sequence ID" value="MXN20288.1"/>
    <property type="molecule type" value="Genomic_DNA"/>
</dbReference>
<dbReference type="Gene3D" id="3.30.300.30">
    <property type="match status" value="1"/>
</dbReference>
<feature type="domain" description="AMP-dependent synthetase/ligase" evidence="1">
    <location>
        <begin position="14"/>
        <end position="360"/>
    </location>
</feature>
<dbReference type="InterPro" id="IPR042099">
    <property type="entry name" value="ANL_N_sf"/>
</dbReference>
<sequence>MPAFPTLLTSFLPEAARQSPDAAAIMDPHAALSYADLARAAARIAVALEARGVRRGDRVILSLPNSVGFCAGFWGILHAGAVAVPLHPETPVGKLRFILDNCTPTAILAAGPGAEAARAALNDAPALPLIDPAAFLTEGPAPLLAQPPLLDRDLAAILYTSGSTGEPKGVMLSHLNMTSAARSVAHYLGYRATDRIFTAVPMTFDYGLHQLTMAALTGASVVAEASFAQPFFSLKRLADSAATVLPLVPSMVPMIAPLAERFDLSKLRLVSSTAAALHVGLIDQLERLLPAATIFSMYGLTECHRCTYLPPEELEQRRGSVGVAIPNTELWVIDAEGQPQRRGATGELVIRGSTVMQGYWKNPEATARRLKPGPFPGEQVLHTGDICRLDEDGFLHFVSRSDDVLKIRGEKVVPAEVEAVLAAHPEVSAVCVLGESHPVHGALCIAHVAAPPDSRDRLLAWCRARLDPHAVPGRITLHDALPRNQNGKIDRAALRTPALQAAE</sequence>
<dbReference type="InterPro" id="IPR025110">
    <property type="entry name" value="AMP-bd_C"/>
</dbReference>
<keyword evidence="4" id="KW-1185">Reference proteome</keyword>
<dbReference type="Pfam" id="PF00501">
    <property type="entry name" value="AMP-binding"/>
    <property type="match status" value="1"/>
</dbReference>
<dbReference type="PANTHER" id="PTHR43767">
    <property type="entry name" value="LONG-CHAIN-FATTY-ACID--COA LIGASE"/>
    <property type="match status" value="1"/>
</dbReference>
<name>A0A6L7G9T1_9RHOB</name>
<dbReference type="Pfam" id="PF13193">
    <property type="entry name" value="AMP-binding_C"/>
    <property type="match status" value="1"/>
</dbReference>
<organism evidence="3 4">
    <name type="scientific">Pseudooceanicola albus</name>
    <dbReference type="NCBI Taxonomy" id="2692189"/>
    <lineage>
        <taxon>Bacteria</taxon>
        <taxon>Pseudomonadati</taxon>
        <taxon>Pseudomonadota</taxon>
        <taxon>Alphaproteobacteria</taxon>
        <taxon>Rhodobacterales</taxon>
        <taxon>Paracoccaceae</taxon>
        <taxon>Pseudooceanicola</taxon>
    </lineage>
</organism>
<gene>
    <name evidence="3" type="ORF">GR170_20825</name>
</gene>
<dbReference type="GO" id="GO:0016877">
    <property type="term" value="F:ligase activity, forming carbon-sulfur bonds"/>
    <property type="evidence" value="ECO:0007669"/>
    <property type="project" value="UniProtKB-ARBA"/>
</dbReference>
<evidence type="ECO:0000313" key="3">
    <source>
        <dbReference type="EMBL" id="MXN20288.1"/>
    </source>
</evidence>
<dbReference type="AlphaFoldDB" id="A0A6L7G9T1"/>
<dbReference type="InterPro" id="IPR020845">
    <property type="entry name" value="AMP-binding_CS"/>
</dbReference>
<protein>
    <submittedName>
        <fullName evidence="3">AMP-binding protein</fullName>
    </submittedName>
</protein>
<dbReference type="RefSeq" id="WP_160896413.1">
    <property type="nucleotide sequence ID" value="NZ_WUMU01000026.1"/>
</dbReference>
<evidence type="ECO:0000259" key="1">
    <source>
        <dbReference type="Pfam" id="PF00501"/>
    </source>
</evidence>
<dbReference type="Proteomes" id="UP000477911">
    <property type="component" value="Unassembled WGS sequence"/>
</dbReference>
<evidence type="ECO:0000259" key="2">
    <source>
        <dbReference type="Pfam" id="PF13193"/>
    </source>
</evidence>